<evidence type="ECO:0000259" key="2">
    <source>
        <dbReference type="Pfam" id="PF20766"/>
    </source>
</evidence>
<dbReference type="Gene3D" id="1.20.58.290">
    <property type="entry name" value="Hypothetical membrane protein ta0354_69_121"/>
    <property type="match status" value="1"/>
</dbReference>
<dbReference type="EMBL" id="FCOL02000001">
    <property type="protein sequence ID" value="SAL14426.1"/>
    <property type="molecule type" value="Genomic_DNA"/>
</dbReference>
<evidence type="ECO:0000259" key="1">
    <source>
        <dbReference type="Pfam" id="PF04289"/>
    </source>
</evidence>
<organism evidence="3 4">
    <name type="scientific">Caballeronia terrestris</name>
    <dbReference type="NCBI Taxonomy" id="1226301"/>
    <lineage>
        <taxon>Bacteria</taxon>
        <taxon>Pseudomonadati</taxon>
        <taxon>Pseudomonadota</taxon>
        <taxon>Betaproteobacteria</taxon>
        <taxon>Burkholderiales</taxon>
        <taxon>Burkholderiaceae</taxon>
        <taxon>Caballeronia</taxon>
    </lineage>
</organism>
<dbReference type="Pfam" id="PF04289">
    <property type="entry name" value="DUF447_N"/>
    <property type="match status" value="1"/>
</dbReference>
<accession>A0A158F3M0</accession>
<dbReference type="AlphaFoldDB" id="A0A158F3M0"/>
<protein>
    <recommendedName>
        <fullName evidence="5">Tetrahydromethanopterin synthesis protein</fullName>
    </recommendedName>
</protein>
<reference evidence="3" key="1">
    <citation type="submission" date="2016-01" db="EMBL/GenBank/DDBJ databases">
        <authorList>
            <person name="Peeters C."/>
        </authorList>
    </citation>
    <scope>NUCLEOTIDE SEQUENCE [LARGE SCALE GENOMIC DNA]</scope>
    <source>
        <strain evidence="3">LMG 22937</strain>
    </source>
</reference>
<sequence length="190" mass="21044">MIFETIVTTAARDGRPHIAPMGVRFEDDIAILAPFRPSTTLDNILATRAAVVNFTTDVRVFAGCVTGASREWPTLPASRVESVRLEGSLAHVELRLDELLDDEARPVLHMKCVHRETHAPFAGFNRAQSAVVEGAILVSRLFMLPPEKVDSEMAYLQIAIDKTAGDVERIAWTWLNEAIAKFRSDPSHPQ</sequence>
<comment type="caution">
    <text evidence="3">The sequence shown here is derived from an EMBL/GenBank/DDBJ whole genome shotgun (WGS) entry which is preliminary data.</text>
</comment>
<gene>
    <name evidence="3" type="ORF">AWB67_00317</name>
</gene>
<evidence type="ECO:0000313" key="4">
    <source>
        <dbReference type="Proteomes" id="UP000054925"/>
    </source>
</evidence>
<name>A0A158F3M0_9BURK</name>
<dbReference type="InterPro" id="IPR007386">
    <property type="entry name" value="DUF447_N"/>
</dbReference>
<dbReference type="Gene3D" id="2.30.110.10">
    <property type="entry name" value="Electron Transport, Fmn-binding Protein, Chain A"/>
    <property type="match status" value="1"/>
</dbReference>
<evidence type="ECO:0008006" key="5">
    <source>
        <dbReference type="Google" id="ProtNLM"/>
    </source>
</evidence>
<dbReference type="SUPFAM" id="SSF50475">
    <property type="entry name" value="FMN-binding split barrel"/>
    <property type="match status" value="1"/>
</dbReference>
<keyword evidence="4" id="KW-1185">Reference proteome</keyword>
<dbReference type="Pfam" id="PF20766">
    <property type="entry name" value="DUF447_C"/>
    <property type="match status" value="1"/>
</dbReference>
<feature type="domain" description="DUF447" evidence="1">
    <location>
        <begin position="4"/>
        <end position="118"/>
    </location>
</feature>
<evidence type="ECO:0000313" key="3">
    <source>
        <dbReference type="EMBL" id="SAL14426.1"/>
    </source>
</evidence>
<dbReference type="InterPro" id="IPR049288">
    <property type="entry name" value="DUF447_C"/>
</dbReference>
<dbReference type="InterPro" id="IPR012349">
    <property type="entry name" value="Split_barrel_FMN-bd"/>
</dbReference>
<proteinExistence type="predicted"/>
<dbReference type="Proteomes" id="UP000054925">
    <property type="component" value="Unassembled WGS sequence"/>
</dbReference>
<dbReference type="RefSeq" id="WP_087654459.1">
    <property type="nucleotide sequence ID" value="NZ_FCOL02000001.1"/>
</dbReference>
<feature type="domain" description="DUF447" evidence="2">
    <location>
        <begin position="125"/>
        <end position="177"/>
    </location>
</feature>
<dbReference type="OrthoDB" id="2112021at2"/>